<gene>
    <name evidence="2" type="ORF">ABOZ73_03815</name>
</gene>
<feature type="transmembrane region" description="Helical" evidence="1">
    <location>
        <begin position="67"/>
        <end position="87"/>
    </location>
</feature>
<keyword evidence="1" id="KW-0472">Membrane</keyword>
<name>A0AB39KUT3_9CAUL</name>
<accession>A0AB39KUT3</accession>
<feature type="transmembrane region" description="Helical" evidence="1">
    <location>
        <begin position="183"/>
        <end position="206"/>
    </location>
</feature>
<dbReference type="AlphaFoldDB" id="A0AB39KUT3"/>
<dbReference type="Pfam" id="PF10067">
    <property type="entry name" value="DUF2306"/>
    <property type="match status" value="1"/>
</dbReference>
<dbReference type="EMBL" id="CP158375">
    <property type="protein sequence ID" value="XDO97559.1"/>
    <property type="molecule type" value="Genomic_DNA"/>
</dbReference>
<feature type="transmembrane region" description="Helical" evidence="1">
    <location>
        <begin position="99"/>
        <end position="121"/>
    </location>
</feature>
<feature type="transmembrane region" description="Helical" evidence="1">
    <location>
        <begin position="6"/>
        <end position="27"/>
    </location>
</feature>
<keyword evidence="1" id="KW-1133">Transmembrane helix</keyword>
<dbReference type="InterPro" id="IPR018750">
    <property type="entry name" value="DUF2306_membrane"/>
</dbReference>
<reference evidence="2" key="1">
    <citation type="submission" date="2024-06" db="EMBL/GenBank/DDBJ databases">
        <title>Caulobacter inopinatus, sp. nov.</title>
        <authorList>
            <person name="Donachie S.P."/>
        </authorList>
    </citation>
    <scope>NUCLEOTIDE SEQUENCE</scope>
    <source>
        <strain evidence="2">73W</strain>
    </source>
</reference>
<organism evidence="2">
    <name type="scientific">Caulobacter sp. 73W</name>
    <dbReference type="NCBI Taxonomy" id="3161137"/>
    <lineage>
        <taxon>Bacteria</taxon>
        <taxon>Pseudomonadati</taxon>
        <taxon>Pseudomonadota</taxon>
        <taxon>Alphaproteobacteria</taxon>
        <taxon>Caulobacterales</taxon>
        <taxon>Caulobacteraceae</taxon>
        <taxon>Caulobacter</taxon>
    </lineage>
</organism>
<protein>
    <submittedName>
        <fullName evidence="2">DUF2306 domain-containing protein</fullName>
    </submittedName>
</protein>
<feature type="transmembrane region" description="Helical" evidence="1">
    <location>
        <begin position="39"/>
        <end position="61"/>
    </location>
</feature>
<feature type="transmembrane region" description="Helical" evidence="1">
    <location>
        <begin position="127"/>
        <end position="146"/>
    </location>
</feature>
<keyword evidence="1" id="KW-0812">Transmembrane</keyword>
<evidence type="ECO:0000313" key="2">
    <source>
        <dbReference type="EMBL" id="XDO97559.1"/>
    </source>
</evidence>
<sequence length="222" mass="23387">MDPRLQSVLLAIHIAAGAVGLASGLFSMASRKGARVHRLAGRVFFVSMLIMAGAGAIIAPFRESGRWTNTIAGVFTFYLVATAWVAARRRPGQVGRFEAVALAAPVGILAAALWIAIGIGGSQIANIFAAVALIAGICDVRMIRAGGLTPNGRVARHLWRMGVAFTVSVMAFFVGQQEYLPRIIQGTAVVGIPALAALGATLFWLAQRTWPKRRRIAAAVAA</sequence>
<feature type="transmembrane region" description="Helical" evidence="1">
    <location>
        <begin position="158"/>
        <end position="177"/>
    </location>
</feature>
<proteinExistence type="predicted"/>
<evidence type="ECO:0000256" key="1">
    <source>
        <dbReference type="SAM" id="Phobius"/>
    </source>
</evidence>
<dbReference type="RefSeq" id="WP_369060862.1">
    <property type="nucleotide sequence ID" value="NZ_CP158375.1"/>
</dbReference>